<feature type="non-terminal residue" evidence="4">
    <location>
        <position position="1"/>
    </location>
</feature>
<gene>
    <name evidence="4" type="ORF">LCGC14_1020700</name>
</gene>
<dbReference type="EMBL" id="LAZR01004077">
    <property type="protein sequence ID" value="KKN12022.1"/>
    <property type="molecule type" value="Genomic_DNA"/>
</dbReference>
<keyword evidence="1" id="KW-0489">Methyltransferase</keyword>
<accession>A0A0F9NJ43</accession>
<dbReference type="GO" id="GO:0001734">
    <property type="term" value="F:mRNA m(6)A methyltransferase activity"/>
    <property type="evidence" value="ECO:0007669"/>
    <property type="project" value="UniProtKB-ARBA"/>
</dbReference>
<sequence length="195" mass="22269">PRTIHGFSYDYGGRGMMKKYQIIYADPPWLYNDRKGCDPKMGGFRYPPMSDSEICALPIADIADKDCALALWATMPKLVEALRVIDAWGFKYITCLFDWVKLNPSGNGIYSGLGHWVNGNAELVLFGKKGHPKRLVKNVKQIQMWPRGRHSAKPPQIRNEIVRLFGDIPRIELFARQKTEGWDVWGNEVESDVEV</sequence>
<organism evidence="4">
    <name type="scientific">marine sediment metagenome</name>
    <dbReference type="NCBI Taxonomy" id="412755"/>
    <lineage>
        <taxon>unclassified sequences</taxon>
        <taxon>metagenomes</taxon>
        <taxon>ecological metagenomes</taxon>
    </lineage>
</organism>
<protein>
    <recommendedName>
        <fullName evidence="5">DNA methyltransferase</fullName>
    </recommendedName>
</protein>
<dbReference type="PROSITE" id="PS00092">
    <property type="entry name" value="N6_MTASE"/>
    <property type="match status" value="1"/>
</dbReference>
<keyword evidence="2" id="KW-0808">Transferase</keyword>
<dbReference type="PANTHER" id="PTHR12829:SF7">
    <property type="entry name" value="N6-ADENOSINE-METHYLTRANSFERASE CATALYTIC SUBUNIT"/>
    <property type="match status" value="1"/>
</dbReference>
<proteinExistence type="predicted"/>
<dbReference type="InterPro" id="IPR002052">
    <property type="entry name" value="DNA_methylase_N6_adenine_CS"/>
</dbReference>
<dbReference type="InterPro" id="IPR029063">
    <property type="entry name" value="SAM-dependent_MTases_sf"/>
</dbReference>
<dbReference type="GO" id="GO:0003676">
    <property type="term" value="F:nucleic acid binding"/>
    <property type="evidence" value="ECO:0007669"/>
    <property type="project" value="InterPro"/>
</dbReference>
<comment type="caution">
    <text evidence="4">The sequence shown here is derived from an EMBL/GenBank/DDBJ whole genome shotgun (WGS) entry which is preliminary data.</text>
</comment>
<evidence type="ECO:0000313" key="4">
    <source>
        <dbReference type="EMBL" id="KKN12022.1"/>
    </source>
</evidence>
<keyword evidence="3" id="KW-0949">S-adenosyl-L-methionine</keyword>
<dbReference type="PANTHER" id="PTHR12829">
    <property type="entry name" value="N6-ADENOSINE-METHYLTRANSFERASE"/>
    <property type="match status" value="1"/>
</dbReference>
<reference evidence="4" key="1">
    <citation type="journal article" date="2015" name="Nature">
        <title>Complex archaea that bridge the gap between prokaryotes and eukaryotes.</title>
        <authorList>
            <person name="Spang A."/>
            <person name="Saw J.H."/>
            <person name="Jorgensen S.L."/>
            <person name="Zaremba-Niedzwiedzka K."/>
            <person name="Martijn J."/>
            <person name="Lind A.E."/>
            <person name="van Eijk R."/>
            <person name="Schleper C."/>
            <person name="Guy L."/>
            <person name="Ettema T.J."/>
        </authorList>
    </citation>
    <scope>NUCLEOTIDE SEQUENCE</scope>
</reference>
<evidence type="ECO:0000256" key="2">
    <source>
        <dbReference type="ARBA" id="ARBA00022679"/>
    </source>
</evidence>
<dbReference type="PROSITE" id="PS51143">
    <property type="entry name" value="MT_A70"/>
    <property type="match status" value="1"/>
</dbReference>
<dbReference type="AlphaFoldDB" id="A0A0F9NJ43"/>
<dbReference type="SUPFAM" id="SSF53335">
    <property type="entry name" value="S-adenosyl-L-methionine-dependent methyltransferases"/>
    <property type="match status" value="1"/>
</dbReference>
<dbReference type="Pfam" id="PF05063">
    <property type="entry name" value="MT-A70"/>
    <property type="match status" value="1"/>
</dbReference>
<name>A0A0F9NJ43_9ZZZZ</name>
<dbReference type="GO" id="GO:0032259">
    <property type="term" value="P:methylation"/>
    <property type="evidence" value="ECO:0007669"/>
    <property type="project" value="UniProtKB-KW"/>
</dbReference>
<dbReference type="InterPro" id="IPR007757">
    <property type="entry name" value="MT-A70-like"/>
</dbReference>
<evidence type="ECO:0000256" key="1">
    <source>
        <dbReference type="ARBA" id="ARBA00022603"/>
    </source>
</evidence>
<evidence type="ECO:0000256" key="3">
    <source>
        <dbReference type="ARBA" id="ARBA00022691"/>
    </source>
</evidence>
<evidence type="ECO:0008006" key="5">
    <source>
        <dbReference type="Google" id="ProtNLM"/>
    </source>
</evidence>